<protein>
    <submittedName>
        <fullName evidence="10">Na(+)/H(+) antiporter subunit A</fullName>
    </submittedName>
</protein>
<feature type="transmembrane region" description="Helical" evidence="8">
    <location>
        <begin position="265"/>
        <end position="283"/>
    </location>
</feature>
<dbReference type="PRINTS" id="PR01437">
    <property type="entry name" value="NUOXDRDTASE4"/>
</dbReference>
<evidence type="ECO:0000313" key="11">
    <source>
        <dbReference type="Proteomes" id="UP000094067"/>
    </source>
</evidence>
<keyword evidence="4 8" id="KW-1133">Transmembrane helix</keyword>
<feature type="transmembrane region" description="Helical" evidence="8">
    <location>
        <begin position="28"/>
        <end position="45"/>
    </location>
</feature>
<feature type="transmembrane region" description="Helical" evidence="8">
    <location>
        <begin position="321"/>
        <end position="344"/>
    </location>
</feature>
<evidence type="ECO:0000256" key="5">
    <source>
        <dbReference type="ARBA" id="ARBA00023002"/>
    </source>
</evidence>
<dbReference type="AlphaFoldDB" id="A0A1E3A6F4"/>
<feature type="transmembrane region" description="Helical" evidence="8">
    <location>
        <begin position="124"/>
        <end position="141"/>
    </location>
</feature>
<evidence type="ECO:0000256" key="1">
    <source>
        <dbReference type="ARBA" id="ARBA00004651"/>
    </source>
</evidence>
<comment type="caution">
    <text evidence="10">The sequence shown here is derived from an EMBL/GenBank/DDBJ whole genome shotgun (WGS) entry which is preliminary data.</text>
</comment>
<dbReference type="PANTHER" id="PTHR42682">
    <property type="entry name" value="HYDROGENASE-4 COMPONENT F"/>
    <property type="match status" value="1"/>
</dbReference>
<proteinExistence type="predicted"/>
<evidence type="ECO:0000256" key="7">
    <source>
        <dbReference type="RuleBase" id="RU000320"/>
    </source>
</evidence>
<gene>
    <name evidence="10" type="primary">mrpA_2</name>
    <name evidence="10" type="ORF">BEI61_05162</name>
</gene>
<keyword evidence="5" id="KW-0560">Oxidoreductase</keyword>
<dbReference type="RefSeq" id="WP_069154521.1">
    <property type="nucleotide sequence ID" value="NZ_MCGH01000003.1"/>
</dbReference>
<dbReference type="InterPro" id="IPR003918">
    <property type="entry name" value="NADH_UbQ_OxRdtase"/>
</dbReference>
<dbReference type="GO" id="GO:0016491">
    <property type="term" value="F:oxidoreductase activity"/>
    <property type="evidence" value="ECO:0007669"/>
    <property type="project" value="UniProtKB-KW"/>
</dbReference>
<name>A0A1E3A6F4_9FIRM</name>
<dbReference type="GO" id="GO:0005886">
    <property type="term" value="C:plasma membrane"/>
    <property type="evidence" value="ECO:0007669"/>
    <property type="project" value="UniProtKB-SubCell"/>
</dbReference>
<comment type="subcellular location">
    <subcellularLocation>
        <location evidence="1">Cell membrane</location>
        <topology evidence="1">Multi-pass membrane protein</topology>
    </subcellularLocation>
    <subcellularLocation>
        <location evidence="7">Membrane</location>
        <topology evidence="7">Multi-pass membrane protein</topology>
    </subcellularLocation>
</comment>
<feature type="transmembrane region" description="Helical" evidence="8">
    <location>
        <begin position="396"/>
        <end position="417"/>
    </location>
</feature>
<accession>A0A1E3A6F4</accession>
<evidence type="ECO:0000256" key="8">
    <source>
        <dbReference type="SAM" id="Phobius"/>
    </source>
</evidence>
<dbReference type="InterPro" id="IPR052175">
    <property type="entry name" value="ComplexI-like_HydComp"/>
</dbReference>
<sequence>MELYFLIILPIFTSLLLYLLPGKVTTWLGSFLYLAVFGVTVHLFYRVRFGGEIVTTGGSPDFLGISLYCDLTASVFLMLVGFLFLCIFLYTNLPVRVNKLYSFLFTVLEGLIMLIFLSRDLFNIYVAIEVSAICCGVLIMFKRESRSIYDGLIYLLTNITGMLFFLLGIGLVYRQCGVLDFDGLAAAAAYRTPQELLLAYVFLMTGVCMKCALFPMHFWLPAAHGTPGAPTAVSAILSGLYIKSGVYLFIRLQAVFSPVFDMDVFFFWAGVITALAGIVMAVCQCDIKLILAYHTISQVGLIIAGLSTSNPVSRFGAMLHIINHALFKSLLFLAAGLLITAYGTRNVYKIRGVMKSMPAAGMAVLAGILGITGAPFFNGSISKYMLSKTDNSVVDFCFLIINFGTILSFVKFGNMLFGEKKELTYTRNFFSTFVLALLSLLCLATGLFAGPFLSLFFQMDFSVGLSGYLVKSLIWAGSFLLAVLFYKKVLSKIKRLKSGIDFSLDMNHIALCTGAGFLLILGAGFLSLLPG</sequence>
<evidence type="ECO:0000256" key="6">
    <source>
        <dbReference type="ARBA" id="ARBA00023136"/>
    </source>
</evidence>
<dbReference type="Proteomes" id="UP000094067">
    <property type="component" value="Unassembled WGS sequence"/>
</dbReference>
<evidence type="ECO:0000256" key="3">
    <source>
        <dbReference type="ARBA" id="ARBA00022692"/>
    </source>
</evidence>
<feature type="transmembrane region" description="Helical" evidence="8">
    <location>
        <begin position="356"/>
        <end position="376"/>
    </location>
</feature>
<dbReference type="InterPro" id="IPR001750">
    <property type="entry name" value="ND/Mrp_TM"/>
</dbReference>
<feature type="transmembrane region" description="Helical" evidence="8">
    <location>
        <begin position="197"/>
        <end position="220"/>
    </location>
</feature>
<feature type="transmembrane region" description="Helical" evidence="8">
    <location>
        <begin position="429"/>
        <end position="453"/>
    </location>
</feature>
<evidence type="ECO:0000256" key="2">
    <source>
        <dbReference type="ARBA" id="ARBA00022475"/>
    </source>
</evidence>
<evidence type="ECO:0000256" key="4">
    <source>
        <dbReference type="ARBA" id="ARBA00022989"/>
    </source>
</evidence>
<evidence type="ECO:0000259" key="9">
    <source>
        <dbReference type="Pfam" id="PF00361"/>
    </source>
</evidence>
<feature type="transmembrane region" description="Helical" evidence="8">
    <location>
        <begin position="100"/>
        <end position="118"/>
    </location>
</feature>
<dbReference type="GO" id="GO:0008137">
    <property type="term" value="F:NADH dehydrogenase (ubiquinone) activity"/>
    <property type="evidence" value="ECO:0007669"/>
    <property type="project" value="InterPro"/>
</dbReference>
<feature type="transmembrane region" description="Helical" evidence="8">
    <location>
        <begin position="507"/>
        <end position="529"/>
    </location>
</feature>
<feature type="transmembrane region" description="Helical" evidence="8">
    <location>
        <begin position="153"/>
        <end position="173"/>
    </location>
</feature>
<dbReference type="PANTHER" id="PTHR42682:SF4">
    <property type="entry name" value="NADH-UBIQUINONE_PLASTOQUINONE"/>
    <property type="match status" value="1"/>
</dbReference>
<keyword evidence="6 8" id="KW-0472">Membrane</keyword>
<feature type="transmembrane region" description="Helical" evidence="8">
    <location>
        <begin position="465"/>
        <end position="486"/>
    </location>
</feature>
<feature type="domain" description="NADH:quinone oxidoreductase/Mrp antiporter transmembrane" evidence="9">
    <location>
        <begin position="118"/>
        <end position="399"/>
    </location>
</feature>
<feature type="transmembrane region" description="Helical" evidence="8">
    <location>
        <begin position="6"/>
        <end position="21"/>
    </location>
</feature>
<keyword evidence="3 7" id="KW-0812">Transmembrane</keyword>
<organism evidence="10 11">
    <name type="scientific">Eisenbergiella tayi</name>
    <dbReference type="NCBI Taxonomy" id="1432052"/>
    <lineage>
        <taxon>Bacteria</taxon>
        <taxon>Bacillati</taxon>
        <taxon>Bacillota</taxon>
        <taxon>Clostridia</taxon>
        <taxon>Lachnospirales</taxon>
        <taxon>Lachnospiraceae</taxon>
        <taxon>Eisenbergiella</taxon>
    </lineage>
</organism>
<keyword evidence="2" id="KW-1003">Cell membrane</keyword>
<dbReference type="EMBL" id="MCGH01000003">
    <property type="protein sequence ID" value="ODM04355.1"/>
    <property type="molecule type" value="Genomic_DNA"/>
</dbReference>
<feature type="transmembrane region" description="Helical" evidence="8">
    <location>
        <begin position="232"/>
        <end position="250"/>
    </location>
</feature>
<feature type="transmembrane region" description="Helical" evidence="8">
    <location>
        <begin position="65"/>
        <end position="88"/>
    </location>
</feature>
<dbReference type="Pfam" id="PF00361">
    <property type="entry name" value="Proton_antipo_M"/>
    <property type="match status" value="1"/>
</dbReference>
<reference evidence="10 11" key="1">
    <citation type="submission" date="2016-07" db="EMBL/GenBank/DDBJ databases">
        <title>Characterization of isolates of Eisenbergiella tayi derived from blood cultures, using whole genome sequencing.</title>
        <authorList>
            <person name="Burdz T."/>
            <person name="Wiebe D."/>
            <person name="Huynh C."/>
            <person name="Bernard K."/>
        </authorList>
    </citation>
    <scope>NUCLEOTIDE SEQUENCE [LARGE SCALE GENOMIC DNA]</scope>
    <source>
        <strain evidence="10 11">NML 110608</strain>
    </source>
</reference>
<evidence type="ECO:0000313" key="10">
    <source>
        <dbReference type="EMBL" id="ODM04355.1"/>
    </source>
</evidence>
<feature type="transmembrane region" description="Helical" evidence="8">
    <location>
        <begin position="290"/>
        <end position="309"/>
    </location>
</feature>
<dbReference type="GO" id="GO:0042773">
    <property type="term" value="P:ATP synthesis coupled electron transport"/>
    <property type="evidence" value="ECO:0007669"/>
    <property type="project" value="InterPro"/>
</dbReference>